<dbReference type="SUPFAM" id="SSF53448">
    <property type="entry name" value="Nucleotide-diphospho-sugar transferases"/>
    <property type="match status" value="1"/>
</dbReference>
<proteinExistence type="predicted"/>
<feature type="domain" description="Glycosyltransferase 2-like" evidence="1">
    <location>
        <begin position="2"/>
        <end position="126"/>
    </location>
</feature>
<dbReference type="Proteomes" id="UP001204524">
    <property type="component" value="Unassembled WGS sequence"/>
</dbReference>
<dbReference type="Gene3D" id="3.90.550.10">
    <property type="entry name" value="Spore Coat Polysaccharide Biosynthesis Protein SpsA, Chain A"/>
    <property type="match status" value="1"/>
</dbReference>
<name>A0ABT1L2E7_9ACTN</name>
<dbReference type="PANTHER" id="PTHR22916">
    <property type="entry name" value="GLYCOSYLTRANSFERASE"/>
    <property type="match status" value="1"/>
</dbReference>
<accession>A0ABT1L2E7</accession>
<dbReference type="InterPro" id="IPR001173">
    <property type="entry name" value="Glyco_trans_2-like"/>
</dbReference>
<evidence type="ECO:0000259" key="1">
    <source>
        <dbReference type="Pfam" id="PF00535"/>
    </source>
</evidence>
<keyword evidence="3" id="KW-1185">Reference proteome</keyword>
<evidence type="ECO:0000313" key="2">
    <source>
        <dbReference type="EMBL" id="MCP3423021.1"/>
    </source>
</evidence>
<dbReference type="EMBL" id="JANARS010000006">
    <property type="protein sequence ID" value="MCP3423021.1"/>
    <property type="molecule type" value="Genomic_DNA"/>
</dbReference>
<protein>
    <submittedName>
        <fullName evidence="2">Glycosyltransferase</fullName>
    </submittedName>
</protein>
<comment type="caution">
    <text evidence="2">The sequence shown here is derived from an EMBL/GenBank/DDBJ whole genome shotgun (WGS) entry which is preliminary data.</text>
</comment>
<dbReference type="CDD" id="cd00761">
    <property type="entry name" value="Glyco_tranf_GTA_type"/>
    <property type="match status" value="1"/>
</dbReference>
<dbReference type="Pfam" id="PF00535">
    <property type="entry name" value="Glycos_transf_2"/>
    <property type="match status" value="1"/>
</dbReference>
<sequence length="335" mass="37634">MIPCYNYGHYLPDAVASALDQHGLDVDVLIVDDASPDGSARVARGLAEKDPRVEVLEHQVNTGHIRTYNDGLERATGDYVVLLSADDLLPRNALTRAVSLMEHHPTVGLVYGYARSFTSSPQPAPDVTRNWSVWPGRQWLGLSARMGRCLLVSPEAVMRREALAETDLYDPRLPHSGDFDMWLRTAVRWDIGRVNGPAQAHYRVHEANMHLTSYAGWLTDLKARRLTFDILFDERAHDVTEVTRLRPVASRALAREALRRARSVPRGSGSVGAAEVDAYLAFARETWPEGMTSPTARATRMLLAHGDRTRASAVHAWGERVRHHAEWRRERRWGV</sequence>
<dbReference type="PANTHER" id="PTHR22916:SF3">
    <property type="entry name" value="UDP-GLCNAC:BETAGAL BETA-1,3-N-ACETYLGLUCOSAMINYLTRANSFERASE-LIKE PROTEIN 1"/>
    <property type="match status" value="1"/>
</dbReference>
<reference evidence="2 3" key="1">
    <citation type="submission" date="2022-06" db="EMBL/GenBank/DDBJ databases">
        <authorList>
            <person name="So Y."/>
        </authorList>
    </citation>
    <scope>NUCLEOTIDE SEQUENCE [LARGE SCALE GENOMIC DNA]</scope>
    <source>
        <strain evidence="2 3">STR3</strain>
    </source>
</reference>
<dbReference type="InterPro" id="IPR029044">
    <property type="entry name" value="Nucleotide-diphossugar_trans"/>
</dbReference>
<organism evidence="2 3">
    <name type="scientific">Nocardioides pinisoli</name>
    <dbReference type="NCBI Taxonomy" id="2950279"/>
    <lineage>
        <taxon>Bacteria</taxon>
        <taxon>Bacillati</taxon>
        <taxon>Actinomycetota</taxon>
        <taxon>Actinomycetes</taxon>
        <taxon>Propionibacteriales</taxon>
        <taxon>Nocardioidaceae</taxon>
        <taxon>Nocardioides</taxon>
    </lineage>
</organism>
<evidence type="ECO:0000313" key="3">
    <source>
        <dbReference type="Proteomes" id="UP001204524"/>
    </source>
</evidence>
<gene>
    <name evidence="2" type="ORF">NCI01_14550</name>
</gene>